<sequence>MNVGRPGCAATPSSGVHGQGGHCLGEPTHTAVVRWRQRRCWVRVFLCRRHVDLAPDAEPMTARHVELLAARHEDWSRALAGLGYVGPPTSTDRAGV</sequence>
<organism evidence="2 3">
    <name type="scientific">Pseudonocardia broussonetiae</name>
    <dbReference type="NCBI Taxonomy" id="2736640"/>
    <lineage>
        <taxon>Bacteria</taxon>
        <taxon>Bacillati</taxon>
        <taxon>Actinomycetota</taxon>
        <taxon>Actinomycetes</taxon>
        <taxon>Pseudonocardiales</taxon>
        <taxon>Pseudonocardiaceae</taxon>
        <taxon>Pseudonocardia</taxon>
    </lineage>
</organism>
<feature type="region of interest" description="Disordered" evidence="1">
    <location>
        <begin position="1"/>
        <end position="23"/>
    </location>
</feature>
<dbReference type="RefSeq" id="WP_172158931.1">
    <property type="nucleotide sequence ID" value="NZ_CP053564.1"/>
</dbReference>
<proteinExistence type="predicted"/>
<evidence type="ECO:0000256" key="1">
    <source>
        <dbReference type="SAM" id="MobiDB-lite"/>
    </source>
</evidence>
<accession>A0A6M6JIE8</accession>
<dbReference type="KEGG" id="pbro:HOP40_14885"/>
<dbReference type="AlphaFoldDB" id="A0A6M6JIE8"/>
<evidence type="ECO:0000313" key="3">
    <source>
        <dbReference type="Proteomes" id="UP000505377"/>
    </source>
</evidence>
<protein>
    <submittedName>
        <fullName evidence="2">Uncharacterized protein</fullName>
    </submittedName>
</protein>
<name>A0A6M6JIE8_9PSEU</name>
<dbReference type="Proteomes" id="UP000505377">
    <property type="component" value="Chromosome"/>
</dbReference>
<dbReference type="EMBL" id="CP053564">
    <property type="protein sequence ID" value="QJY46943.1"/>
    <property type="molecule type" value="Genomic_DNA"/>
</dbReference>
<keyword evidence="3" id="KW-1185">Reference proteome</keyword>
<reference evidence="2 3" key="1">
    <citation type="submission" date="2020-05" db="EMBL/GenBank/DDBJ databases">
        <authorList>
            <person name="Mo P."/>
        </authorList>
    </citation>
    <scope>NUCLEOTIDE SEQUENCE [LARGE SCALE GENOMIC DNA]</scope>
    <source>
        <strain evidence="2 3">Gen01</strain>
    </source>
</reference>
<gene>
    <name evidence="2" type="ORF">HOP40_14885</name>
</gene>
<evidence type="ECO:0000313" key="2">
    <source>
        <dbReference type="EMBL" id="QJY46943.1"/>
    </source>
</evidence>